<evidence type="ECO:0000259" key="7">
    <source>
        <dbReference type="Pfam" id="PF00112"/>
    </source>
</evidence>
<evidence type="ECO:0000256" key="2">
    <source>
        <dbReference type="ARBA" id="ARBA00022801"/>
    </source>
</evidence>
<evidence type="ECO:0000256" key="5">
    <source>
        <dbReference type="PIRSR" id="PIRSR005700-1"/>
    </source>
</evidence>
<accession>A0A327QF94</accession>
<sequence length="375" mass="41772">MPAMKRIFLAVALAGGLQAQAQDITITKSNATTEVKNQQQTGTCWCFSTTSLVESECLRNDKNASIDISEMFTVRNIYIEKAKNYVLRQGYARFDEGGLGHDAIRAISLYGAMPQEAYTGLVNGATMLNHSKMVPAMKTYLDSILKIKKPLPNWLPGFEAILDEYMGAAPKDFQYNGKTYTAKSFAKDVMKFDANNYVGLTSFTHHPYNQTFVVEVPDNFSNGQYYNLPLSEFIAVTKKAVQNGYTVMWDADVSNRGFAQNRGYAFSPVGDTIPKATPINPDIKEVSVTPEYRQGLYENLVTQDDHLMHITGLGKSKDGKDFFVVKNSWSDKAGPFKGYVYVSEPYFAVNTITVIIPKAALDKELQKKIGNSTTY</sequence>
<feature type="active site" evidence="5">
    <location>
        <position position="327"/>
    </location>
</feature>
<dbReference type="Proteomes" id="UP000249547">
    <property type="component" value="Unassembled WGS sequence"/>
</dbReference>
<dbReference type="PANTHER" id="PTHR10363">
    <property type="entry name" value="BLEOMYCIN HYDROLASE"/>
    <property type="match status" value="1"/>
</dbReference>
<feature type="domain" description="Peptidase C1A papain C-terminal" evidence="7">
    <location>
        <begin position="28"/>
        <end position="71"/>
    </location>
</feature>
<evidence type="ECO:0000256" key="6">
    <source>
        <dbReference type="SAM" id="SignalP"/>
    </source>
</evidence>
<evidence type="ECO:0000256" key="4">
    <source>
        <dbReference type="PIRNR" id="PIRNR005700"/>
    </source>
</evidence>
<dbReference type="InterPro" id="IPR038765">
    <property type="entry name" value="Papain-like_cys_pep_sf"/>
</dbReference>
<dbReference type="PROSITE" id="PS00139">
    <property type="entry name" value="THIOL_PROTEASE_CYS"/>
    <property type="match status" value="1"/>
</dbReference>
<proteinExistence type="inferred from homology"/>
<dbReference type="Gene3D" id="3.90.70.10">
    <property type="entry name" value="Cysteine proteinases"/>
    <property type="match status" value="1"/>
</dbReference>
<name>A0A327QF94_9BACT</name>
<dbReference type="InterPro" id="IPR000668">
    <property type="entry name" value="Peptidase_C1A_C"/>
</dbReference>
<comment type="caution">
    <text evidence="8">The sequence shown here is derived from an EMBL/GenBank/DDBJ whole genome shotgun (WGS) entry which is preliminary data.</text>
</comment>
<protein>
    <recommendedName>
        <fullName evidence="4">Aminopeptidase</fullName>
    </recommendedName>
</protein>
<dbReference type="PANTHER" id="PTHR10363:SF2">
    <property type="entry name" value="BLEOMYCIN HYDROLASE"/>
    <property type="match status" value="1"/>
</dbReference>
<dbReference type="SUPFAM" id="SSF54001">
    <property type="entry name" value="Cysteine proteinases"/>
    <property type="match status" value="1"/>
</dbReference>
<keyword evidence="3 4" id="KW-0788">Thiol protease</keyword>
<dbReference type="Pfam" id="PF00112">
    <property type="entry name" value="Peptidase_C1"/>
    <property type="match status" value="1"/>
</dbReference>
<feature type="chain" id="PRO_5016457197" description="Aminopeptidase" evidence="6">
    <location>
        <begin position="22"/>
        <end position="375"/>
    </location>
</feature>
<dbReference type="GO" id="GO:0005737">
    <property type="term" value="C:cytoplasm"/>
    <property type="evidence" value="ECO:0007669"/>
    <property type="project" value="TreeGrafter"/>
</dbReference>
<dbReference type="EMBL" id="QLLL01000008">
    <property type="protein sequence ID" value="RAJ00347.1"/>
    <property type="molecule type" value="Genomic_DNA"/>
</dbReference>
<evidence type="ECO:0000256" key="3">
    <source>
        <dbReference type="ARBA" id="ARBA00022807"/>
    </source>
</evidence>
<dbReference type="GO" id="GO:0070005">
    <property type="term" value="F:cysteine-type aminopeptidase activity"/>
    <property type="evidence" value="ECO:0007669"/>
    <property type="project" value="InterPro"/>
</dbReference>
<organism evidence="8 9">
    <name type="scientific">Chitinophaga skermanii</name>
    <dbReference type="NCBI Taxonomy" id="331697"/>
    <lineage>
        <taxon>Bacteria</taxon>
        <taxon>Pseudomonadati</taxon>
        <taxon>Bacteroidota</taxon>
        <taxon>Chitinophagia</taxon>
        <taxon>Chitinophagales</taxon>
        <taxon>Chitinophagaceae</taxon>
        <taxon>Chitinophaga</taxon>
    </lineage>
</organism>
<dbReference type="GO" id="GO:0009636">
    <property type="term" value="P:response to toxic substance"/>
    <property type="evidence" value="ECO:0007669"/>
    <property type="project" value="TreeGrafter"/>
</dbReference>
<keyword evidence="4" id="KW-0031">Aminopeptidase</keyword>
<reference evidence="8 9" key="1">
    <citation type="submission" date="2018-06" db="EMBL/GenBank/DDBJ databases">
        <title>Genomic Encyclopedia of Archaeal and Bacterial Type Strains, Phase II (KMG-II): from individual species to whole genera.</title>
        <authorList>
            <person name="Goeker M."/>
        </authorList>
    </citation>
    <scope>NUCLEOTIDE SEQUENCE [LARGE SCALE GENOMIC DNA]</scope>
    <source>
        <strain evidence="8 9">DSM 23857</strain>
    </source>
</reference>
<dbReference type="AlphaFoldDB" id="A0A327QF94"/>
<dbReference type="GO" id="GO:0006508">
    <property type="term" value="P:proteolysis"/>
    <property type="evidence" value="ECO:0007669"/>
    <property type="project" value="UniProtKB-KW"/>
</dbReference>
<dbReference type="Pfam" id="PF03051">
    <property type="entry name" value="Peptidase_C1_2"/>
    <property type="match status" value="1"/>
</dbReference>
<comment type="similarity">
    <text evidence="4">Belongs to the peptidase C1 family.</text>
</comment>
<feature type="active site" evidence="5">
    <location>
        <position position="306"/>
    </location>
</feature>
<keyword evidence="1 4" id="KW-0645">Protease</keyword>
<evidence type="ECO:0000313" key="8">
    <source>
        <dbReference type="EMBL" id="RAJ00347.1"/>
    </source>
</evidence>
<keyword evidence="6" id="KW-0732">Signal</keyword>
<feature type="active site" evidence="5">
    <location>
        <position position="44"/>
    </location>
</feature>
<keyword evidence="2 4" id="KW-0378">Hydrolase</keyword>
<dbReference type="InterPro" id="IPR000169">
    <property type="entry name" value="Pept_cys_AS"/>
</dbReference>
<dbReference type="InterPro" id="IPR004134">
    <property type="entry name" value="Peptidase_C1B"/>
</dbReference>
<evidence type="ECO:0000256" key="1">
    <source>
        <dbReference type="ARBA" id="ARBA00022670"/>
    </source>
</evidence>
<keyword evidence="9" id="KW-1185">Reference proteome</keyword>
<dbReference type="PIRSF" id="PIRSF005700">
    <property type="entry name" value="PepC"/>
    <property type="match status" value="1"/>
</dbReference>
<feature type="signal peptide" evidence="6">
    <location>
        <begin position="1"/>
        <end position="21"/>
    </location>
</feature>
<gene>
    <name evidence="8" type="ORF">LX64_04050</name>
</gene>
<evidence type="ECO:0000313" key="9">
    <source>
        <dbReference type="Proteomes" id="UP000249547"/>
    </source>
</evidence>
<dbReference type="GO" id="GO:0043418">
    <property type="term" value="P:homocysteine catabolic process"/>
    <property type="evidence" value="ECO:0007669"/>
    <property type="project" value="TreeGrafter"/>
</dbReference>